<evidence type="ECO:0000313" key="1">
    <source>
        <dbReference type="EMBL" id="KAF2240682.1"/>
    </source>
</evidence>
<dbReference type="OrthoDB" id="185373at2759"/>
<dbReference type="PANTHER" id="PTHR47939:SF5">
    <property type="entry name" value="PENTACOTRIPEPTIDE-REPEAT REGION OF PRORP DOMAIN-CONTAINING PROTEIN"/>
    <property type="match status" value="1"/>
</dbReference>
<accession>A0A6A6HS97</accession>
<dbReference type="InterPro" id="IPR050667">
    <property type="entry name" value="PPR-containing_protein"/>
</dbReference>
<dbReference type="GeneID" id="54578671"/>
<organism evidence="1 2">
    <name type="scientific">Trematosphaeria pertusa</name>
    <dbReference type="NCBI Taxonomy" id="390896"/>
    <lineage>
        <taxon>Eukaryota</taxon>
        <taxon>Fungi</taxon>
        <taxon>Dikarya</taxon>
        <taxon>Ascomycota</taxon>
        <taxon>Pezizomycotina</taxon>
        <taxon>Dothideomycetes</taxon>
        <taxon>Pleosporomycetidae</taxon>
        <taxon>Pleosporales</taxon>
        <taxon>Massarineae</taxon>
        <taxon>Trematosphaeriaceae</taxon>
        <taxon>Trematosphaeria</taxon>
    </lineage>
</organism>
<gene>
    <name evidence="1" type="ORF">BU26DRAFT_470412</name>
</gene>
<name>A0A6A6HS97_9PLEO</name>
<keyword evidence="2" id="KW-1185">Reference proteome</keyword>
<dbReference type="RefSeq" id="XP_033675686.1">
    <property type="nucleotide sequence ID" value="XM_033825341.1"/>
</dbReference>
<evidence type="ECO:0000313" key="2">
    <source>
        <dbReference type="Proteomes" id="UP000800094"/>
    </source>
</evidence>
<proteinExistence type="predicted"/>
<dbReference type="InterPro" id="IPR011990">
    <property type="entry name" value="TPR-like_helical_dom_sf"/>
</dbReference>
<reference evidence="1" key="1">
    <citation type="journal article" date="2020" name="Stud. Mycol.">
        <title>101 Dothideomycetes genomes: a test case for predicting lifestyles and emergence of pathogens.</title>
        <authorList>
            <person name="Haridas S."/>
            <person name="Albert R."/>
            <person name="Binder M."/>
            <person name="Bloem J."/>
            <person name="Labutti K."/>
            <person name="Salamov A."/>
            <person name="Andreopoulos B."/>
            <person name="Baker S."/>
            <person name="Barry K."/>
            <person name="Bills G."/>
            <person name="Bluhm B."/>
            <person name="Cannon C."/>
            <person name="Castanera R."/>
            <person name="Culley D."/>
            <person name="Daum C."/>
            <person name="Ezra D."/>
            <person name="Gonzalez J."/>
            <person name="Henrissat B."/>
            <person name="Kuo A."/>
            <person name="Liang C."/>
            <person name="Lipzen A."/>
            <person name="Lutzoni F."/>
            <person name="Magnuson J."/>
            <person name="Mondo S."/>
            <person name="Nolan M."/>
            <person name="Ohm R."/>
            <person name="Pangilinan J."/>
            <person name="Park H.-J."/>
            <person name="Ramirez L."/>
            <person name="Alfaro M."/>
            <person name="Sun H."/>
            <person name="Tritt A."/>
            <person name="Yoshinaga Y."/>
            <person name="Zwiers L.-H."/>
            <person name="Turgeon B."/>
            <person name="Goodwin S."/>
            <person name="Spatafora J."/>
            <person name="Crous P."/>
            <person name="Grigoriev I."/>
        </authorList>
    </citation>
    <scope>NUCLEOTIDE SEQUENCE</scope>
    <source>
        <strain evidence="1">CBS 122368</strain>
    </source>
</reference>
<evidence type="ECO:0008006" key="3">
    <source>
        <dbReference type="Google" id="ProtNLM"/>
    </source>
</evidence>
<dbReference type="PANTHER" id="PTHR47939">
    <property type="entry name" value="MEMBRANE-ASSOCIATED SALT-INDUCIBLE PROTEIN-LIKE"/>
    <property type="match status" value="1"/>
</dbReference>
<protein>
    <recommendedName>
        <fullName evidence="3">Complex I intermediate-associated protein-like protein 84</fullName>
    </recommendedName>
</protein>
<dbReference type="EMBL" id="ML987216">
    <property type="protein sequence ID" value="KAF2240682.1"/>
    <property type="molecule type" value="Genomic_DNA"/>
</dbReference>
<dbReference type="Gene3D" id="1.25.40.10">
    <property type="entry name" value="Tetratricopeptide repeat domain"/>
    <property type="match status" value="2"/>
</dbReference>
<dbReference type="AlphaFoldDB" id="A0A6A6HS97"/>
<sequence length="813" mass="92466">MPSHLTRVIFRSIIANRPLLYRGCLHRTPRPRLSIYNVKILPAQRRTFFDNIFKPRRKVKPAELPPGIEVLSELAHTQREALRLPPPAEISPALKAFFAQKDVRFEDFHVQFAHNAFRYLLEHPREDGQPWLTRQEMEEMFWKLLNHPPLAGGKPHLAFGRALHAESKRLAEKEDTQEADEHEPKGLSTYEKFELPKFILLLSKFGASLEARGMAEKTYAGPCDSMVDSEKKATLWAWAAVLQGLAREDNKEELLATVDKMRQLSVPFSASMQKVLVTYFAERKGLEQAKHWFSQPVVGADGINAEEPLGDTYTALLKACALCGDLAFGQQVVASLLQRQTPNKQAWDAIFLWSAAIGKGPDEIDRMMNVMVRRNNEERQKSPSTPVVEPDIDTVNALIEYAMSKKDSYAAERYVSLGEKRGILPNAKTFTMQIRYRLSIHDVDGARAAYFGLQGNASGDEQSLAAVNELVQALCESKQHHIDDIMAIVDDLHERRARLAPETVAALCILHLRRGETHDAVDLLQVHAHRFTPAQRIVIRKTLAAFIMDGQTSTADAWDTYQIMRNSFPETPRQDRIPILNEFFARKRSDMACHVFFHMRNSTHEDITTNKEVYVAAFTGFARNADADSLELAHNQLKLDLNVEMDTQLRNALMLAYAGTGNNRRALEFWAEIGASKEGPSYNSIAIAFRSCEGMPFGDTHAKSIWKRLKELDIDIDKQIFTAYLSAIARNHLHDEALALVELAEEDYGFAPDLYILGNWFNTTTNIERQSKVEEWIKQHYPAVWTELEALGYWVTMDGFGYRQYNISRDLEP</sequence>
<dbReference type="Proteomes" id="UP000800094">
    <property type="component" value="Unassembled WGS sequence"/>
</dbReference>